<name>A0A2P2P955_RHIMU</name>
<dbReference type="EMBL" id="GGEC01070781">
    <property type="protein sequence ID" value="MBX51265.1"/>
    <property type="molecule type" value="Transcribed_RNA"/>
</dbReference>
<dbReference type="AlphaFoldDB" id="A0A2P2P955"/>
<proteinExistence type="predicted"/>
<reference evidence="1" key="1">
    <citation type="submission" date="2018-02" db="EMBL/GenBank/DDBJ databases">
        <title>Rhizophora mucronata_Transcriptome.</title>
        <authorList>
            <person name="Meera S.P."/>
            <person name="Sreeshan A."/>
            <person name="Augustine A."/>
        </authorList>
    </citation>
    <scope>NUCLEOTIDE SEQUENCE</scope>
    <source>
        <tissue evidence="1">Leaf</tissue>
    </source>
</reference>
<evidence type="ECO:0000313" key="1">
    <source>
        <dbReference type="EMBL" id="MBX51265.1"/>
    </source>
</evidence>
<accession>A0A2P2P955</accession>
<sequence length="56" mass="6404">MIIEIKAQVTNWLPYVINLRQLFGKMIGIQNCCGVCFGITSWMVFNVHKSQTDSLL</sequence>
<protein>
    <submittedName>
        <fullName evidence="1">Uncharacterized protein</fullName>
    </submittedName>
</protein>
<organism evidence="1">
    <name type="scientific">Rhizophora mucronata</name>
    <name type="common">Asiatic mangrove</name>
    <dbReference type="NCBI Taxonomy" id="61149"/>
    <lineage>
        <taxon>Eukaryota</taxon>
        <taxon>Viridiplantae</taxon>
        <taxon>Streptophyta</taxon>
        <taxon>Embryophyta</taxon>
        <taxon>Tracheophyta</taxon>
        <taxon>Spermatophyta</taxon>
        <taxon>Magnoliopsida</taxon>
        <taxon>eudicotyledons</taxon>
        <taxon>Gunneridae</taxon>
        <taxon>Pentapetalae</taxon>
        <taxon>rosids</taxon>
        <taxon>fabids</taxon>
        <taxon>Malpighiales</taxon>
        <taxon>Rhizophoraceae</taxon>
        <taxon>Rhizophora</taxon>
    </lineage>
</organism>